<organism evidence="11 12">
    <name type="scientific">Actibacterium pelagium</name>
    <dbReference type="NCBI Taxonomy" id="2029103"/>
    <lineage>
        <taxon>Bacteria</taxon>
        <taxon>Pseudomonadati</taxon>
        <taxon>Pseudomonadota</taxon>
        <taxon>Alphaproteobacteria</taxon>
        <taxon>Rhodobacterales</taxon>
        <taxon>Roseobacteraceae</taxon>
        <taxon>Actibacterium</taxon>
    </lineage>
</organism>
<dbReference type="Gene3D" id="1.10.287.1260">
    <property type="match status" value="1"/>
</dbReference>
<dbReference type="InterPro" id="IPR011066">
    <property type="entry name" value="MscS_channel_C_sf"/>
</dbReference>
<keyword evidence="7" id="KW-0997">Cell inner membrane</keyword>
<dbReference type="GO" id="GO:0005886">
    <property type="term" value="C:plasma membrane"/>
    <property type="evidence" value="ECO:0007669"/>
    <property type="project" value="UniProtKB-SubCell"/>
</dbReference>
<dbReference type="InterPro" id="IPR045275">
    <property type="entry name" value="MscS_archaea/bacteria_type"/>
</dbReference>
<evidence type="ECO:0000256" key="6">
    <source>
        <dbReference type="ARBA" id="ARBA00023136"/>
    </source>
</evidence>
<dbReference type="Gene3D" id="3.30.70.100">
    <property type="match status" value="1"/>
</dbReference>
<feature type="domain" description="Mechanosensitive ion channel MscS C-terminal" evidence="9">
    <location>
        <begin position="167"/>
        <end position="249"/>
    </location>
</feature>
<dbReference type="GO" id="GO:0008381">
    <property type="term" value="F:mechanosensitive monoatomic ion channel activity"/>
    <property type="evidence" value="ECO:0007669"/>
    <property type="project" value="InterPro"/>
</dbReference>
<sequence>MDTIVEILINIGYALAIGLGAIWASGFAKKKIEQLGTKHQELDVTLMRFFGSVARYAIIVLAGIFILGRFGIETTSLAALIGAAGLAIGLALQGTLSNVAAGVMLVGFRPFKVGDYIEAGGHAGTVSAITLFTTELTTPDNVQIILPNGDVFGAPITNFSYHDTRRVDFVFGVSYSSDLKLAEDTIRACIKADARAHTDPEPLVKVSNLAGSSVDFTVRVWCDRTEYWNLKFDLTRAVKEAFDANNIDIPFPTQMVIHQNEYSPE</sequence>
<dbReference type="InterPro" id="IPR010920">
    <property type="entry name" value="LSM_dom_sf"/>
</dbReference>
<dbReference type="InterPro" id="IPR006686">
    <property type="entry name" value="MscS_channel_CS"/>
</dbReference>
<keyword evidence="4 7" id="KW-0812">Transmembrane</keyword>
<comment type="subcellular location">
    <subcellularLocation>
        <location evidence="7">Cell inner membrane</location>
        <topology evidence="7">Multi-pass membrane protein</topology>
    </subcellularLocation>
    <subcellularLocation>
        <location evidence="1">Cell membrane</location>
        <topology evidence="1">Multi-pass membrane protein</topology>
    </subcellularLocation>
</comment>
<dbReference type="Pfam" id="PF00924">
    <property type="entry name" value="MS_channel_2nd"/>
    <property type="match status" value="1"/>
</dbReference>
<keyword evidence="7" id="KW-0406">Ion transport</keyword>
<evidence type="ECO:0000256" key="7">
    <source>
        <dbReference type="RuleBase" id="RU369025"/>
    </source>
</evidence>
<reference evidence="11" key="1">
    <citation type="journal article" date="2014" name="Int. J. Syst. Evol. Microbiol.">
        <title>Complete genome sequence of Corynebacterium casei LMG S-19264T (=DSM 44701T), isolated from a smear-ripened cheese.</title>
        <authorList>
            <consortium name="US DOE Joint Genome Institute (JGI-PGF)"/>
            <person name="Walter F."/>
            <person name="Albersmeier A."/>
            <person name="Kalinowski J."/>
            <person name="Ruckert C."/>
        </authorList>
    </citation>
    <scope>NUCLEOTIDE SEQUENCE</scope>
    <source>
        <strain evidence="11">CGMCC 1.16012</strain>
    </source>
</reference>
<dbReference type="SUPFAM" id="SSF50182">
    <property type="entry name" value="Sm-like ribonucleoproteins"/>
    <property type="match status" value="1"/>
</dbReference>
<evidence type="ECO:0000256" key="2">
    <source>
        <dbReference type="ARBA" id="ARBA00008017"/>
    </source>
</evidence>
<feature type="domain" description="Mechanosensitive ion channel transmembrane helices 2/3" evidence="10">
    <location>
        <begin position="54"/>
        <end position="93"/>
    </location>
</feature>
<evidence type="ECO:0000313" key="12">
    <source>
        <dbReference type="Proteomes" id="UP000606730"/>
    </source>
</evidence>
<comment type="caution">
    <text evidence="7">Lacks conserved residue(s) required for the propagation of feature annotation.</text>
</comment>
<dbReference type="InterPro" id="IPR049278">
    <property type="entry name" value="MS_channel_C"/>
</dbReference>
<dbReference type="AlphaFoldDB" id="A0A917EJM7"/>
<comment type="similarity">
    <text evidence="2 7">Belongs to the MscS (TC 1.A.23) family.</text>
</comment>
<evidence type="ECO:0000259" key="8">
    <source>
        <dbReference type="Pfam" id="PF00924"/>
    </source>
</evidence>
<dbReference type="InterPro" id="IPR049142">
    <property type="entry name" value="MS_channel_1st"/>
</dbReference>
<dbReference type="Gene3D" id="2.30.30.60">
    <property type="match status" value="1"/>
</dbReference>
<dbReference type="Pfam" id="PF21088">
    <property type="entry name" value="MS_channel_1st"/>
    <property type="match status" value="1"/>
</dbReference>
<evidence type="ECO:0000256" key="1">
    <source>
        <dbReference type="ARBA" id="ARBA00004651"/>
    </source>
</evidence>
<dbReference type="PANTHER" id="PTHR30221">
    <property type="entry name" value="SMALL-CONDUCTANCE MECHANOSENSITIVE CHANNEL"/>
    <property type="match status" value="1"/>
</dbReference>
<keyword evidence="6 7" id="KW-0472">Membrane</keyword>
<keyword evidence="12" id="KW-1185">Reference proteome</keyword>
<proteinExistence type="inferred from homology"/>
<dbReference type="Proteomes" id="UP000606730">
    <property type="component" value="Unassembled WGS sequence"/>
</dbReference>
<feature type="domain" description="Mechanosensitive ion channel MscS" evidence="8">
    <location>
        <begin position="95"/>
        <end position="160"/>
    </location>
</feature>
<dbReference type="InterPro" id="IPR006685">
    <property type="entry name" value="MscS_channel_2nd"/>
</dbReference>
<feature type="transmembrane region" description="Helical" evidence="7">
    <location>
        <begin position="49"/>
        <end position="72"/>
    </location>
</feature>
<evidence type="ECO:0000256" key="3">
    <source>
        <dbReference type="ARBA" id="ARBA00022475"/>
    </source>
</evidence>
<dbReference type="InterPro" id="IPR023408">
    <property type="entry name" value="MscS_beta-dom_sf"/>
</dbReference>
<feature type="transmembrane region" description="Helical" evidence="7">
    <location>
        <begin position="78"/>
        <end position="106"/>
    </location>
</feature>
<protein>
    <recommendedName>
        <fullName evidence="7">Small-conductance mechanosensitive channel</fullName>
    </recommendedName>
</protein>
<keyword evidence="7" id="KW-0813">Transport</keyword>
<feature type="transmembrane region" description="Helical" evidence="7">
    <location>
        <begin position="7"/>
        <end position="28"/>
    </location>
</feature>
<evidence type="ECO:0000256" key="4">
    <source>
        <dbReference type="ARBA" id="ARBA00022692"/>
    </source>
</evidence>
<dbReference type="SUPFAM" id="SSF82689">
    <property type="entry name" value="Mechanosensitive channel protein MscS (YggB), C-terminal domain"/>
    <property type="match status" value="1"/>
</dbReference>
<reference evidence="11" key="2">
    <citation type="submission" date="2020-09" db="EMBL/GenBank/DDBJ databases">
        <authorList>
            <person name="Sun Q."/>
            <person name="Zhou Y."/>
        </authorList>
    </citation>
    <scope>NUCLEOTIDE SEQUENCE</scope>
    <source>
        <strain evidence="11">CGMCC 1.16012</strain>
    </source>
</reference>
<dbReference type="Pfam" id="PF21082">
    <property type="entry name" value="MS_channel_3rd"/>
    <property type="match status" value="1"/>
</dbReference>
<dbReference type="EMBL" id="BMKN01000002">
    <property type="protein sequence ID" value="GGE49737.1"/>
    <property type="molecule type" value="Genomic_DNA"/>
</dbReference>
<keyword evidence="3" id="KW-1003">Cell membrane</keyword>
<evidence type="ECO:0000259" key="10">
    <source>
        <dbReference type="Pfam" id="PF21088"/>
    </source>
</evidence>
<dbReference type="SUPFAM" id="SSF82861">
    <property type="entry name" value="Mechanosensitive channel protein MscS (YggB), transmembrane region"/>
    <property type="match status" value="1"/>
</dbReference>
<evidence type="ECO:0000313" key="11">
    <source>
        <dbReference type="EMBL" id="GGE49737.1"/>
    </source>
</evidence>
<evidence type="ECO:0000256" key="5">
    <source>
        <dbReference type="ARBA" id="ARBA00022989"/>
    </source>
</evidence>
<accession>A0A917EJM7</accession>
<keyword evidence="7" id="KW-0407">Ion channel</keyword>
<comment type="caution">
    <text evidence="11">The sequence shown here is derived from an EMBL/GenBank/DDBJ whole genome shotgun (WGS) entry which is preliminary data.</text>
</comment>
<dbReference type="PROSITE" id="PS01246">
    <property type="entry name" value="UPF0003"/>
    <property type="match status" value="1"/>
</dbReference>
<gene>
    <name evidence="11" type="primary">mscS</name>
    <name evidence="11" type="ORF">GCM10011517_16900</name>
</gene>
<name>A0A917EJM7_9RHOB</name>
<keyword evidence="5 7" id="KW-1133">Transmembrane helix</keyword>
<comment type="function">
    <text evidence="7">Mechanosensitive channel that participates in the regulation of osmotic pressure changes within the cell, opening in response to stretch forces in the membrane lipid bilayer, without the need for other proteins. Contributes to normal resistance to hypoosmotic shock. Forms an ion channel of 1.0 nanosiemens conductance with a slight preference for anions.</text>
</comment>
<dbReference type="InterPro" id="IPR011014">
    <property type="entry name" value="MscS_channel_TM-2"/>
</dbReference>
<evidence type="ECO:0000259" key="9">
    <source>
        <dbReference type="Pfam" id="PF21082"/>
    </source>
</evidence>
<dbReference type="PANTHER" id="PTHR30221:SF1">
    <property type="entry name" value="SMALL-CONDUCTANCE MECHANOSENSITIVE CHANNEL"/>
    <property type="match status" value="1"/>
</dbReference>
<comment type="subunit">
    <text evidence="7">Homoheptamer.</text>
</comment>